<name>A0A939F7L3_9ACTN</name>
<dbReference type="PROSITE" id="PS50902">
    <property type="entry name" value="FLAVODOXIN_LIKE"/>
    <property type="match status" value="1"/>
</dbReference>
<feature type="domain" description="Flavodoxin-like" evidence="1">
    <location>
        <begin position="5"/>
        <end position="159"/>
    </location>
</feature>
<comment type="caution">
    <text evidence="2">The sequence shown here is derived from an EMBL/GenBank/DDBJ whole genome shotgun (WGS) entry which is preliminary data.</text>
</comment>
<dbReference type="InterPro" id="IPR029039">
    <property type="entry name" value="Flavoprotein-like_sf"/>
</dbReference>
<dbReference type="GO" id="GO:0010181">
    <property type="term" value="F:FMN binding"/>
    <property type="evidence" value="ECO:0007669"/>
    <property type="project" value="InterPro"/>
</dbReference>
<dbReference type="PANTHER" id="PTHR38030">
    <property type="entry name" value="PROTOPORPHYRINOGEN IX DEHYDROGENASE [MENAQUINONE]"/>
    <property type="match status" value="1"/>
</dbReference>
<organism evidence="2 3">
    <name type="scientific">Streptomyces beijiangensis</name>
    <dbReference type="NCBI Taxonomy" id="163361"/>
    <lineage>
        <taxon>Bacteria</taxon>
        <taxon>Bacillati</taxon>
        <taxon>Actinomycetota</taxon>
        <taxon>Actinomycetes</taxon>
        <taxon>Kitasatosporales</taxon>
        <taxon>Streptomycetaceae</taxon>
        <taxon>Streptomyces</taxon>
    </lineage>
</organism>
<evidence type="ECO:0000313" key="3">
    <source>
        <dbReference type="Proteomes" id="UP000664167"/>
    </source>
</evidence>
<dbReference type="InterPro" id="IPR052200">
    <property type="entry name" value="Protoporphyrinogen_IX_DH"/>
</dbReference>
<proteinExistence type="predicted"/>
<dbReference type="EMBL" id="JAFLRJ010000146">
    <property type="protein sequence ID" value="MBO0513296.1"/>
    <property type="molecule type" value="Genomic_DNA"/>
</dbReference>
<dbReference type="AlphaFoldDB" id="A0A939F7L3"/>
<dbReference type="PANTHER" id="PTHR38030:SF2">
    <property type="entry name" value="PROTOPORPHYRINOGEN IX DEHYDROGENASE [QUINONE]"/>
    <property type="match status" value="1"/>
</dbReference>
<dbReference type="RefSeq" id="WP_206962721.1">
    <property type="nucleotide sequence ID" value="NZ_BAAAJJ010000007.1"/>
</dbReference>
<dbReference type="Proteomes" id="UP000664167">
    <property type="component" value="Unassembled WGS sequence"/>
</dbReference>
<evidence type="ECO:0000313" key="2">
    <source>
        <dbReference type="EMBL" id="MBO0513296.1"/>
    </source>
</evidence>
<accession>A0A939F7L3</accession>
<protein>
    <submittedName>
        <fullName evidence="2">Flavodoxin domain-containing protein</fullName>
    </submittedName>
</protein>
<reference evidence="2" key="1">
    <citation type="submission" date="2021-03" db="EMBL/GenBank/DDBJ databases">
        <title>Streptomyces poriferae sp. nov., a novel marine sponge-derived Actinobacteria species with anti-MRSA activity.</title>
        <authorList>
            <person name="Sandoval-Powers M."/>
            <person name="Kralova S."/>
            <person name="Nguyen G.-S."/>
            <person name="Fawwal D."/>
            <person name="Degnes K."/>
            <person name="Klinkenberg G."/>
            <person name="Sletta H."/>
            <person name="Wentzel A."/>
            <person name="Liles M.R."/>
        </authorList>
    </citation>
    <scope>NUCLEOTIDE SEQUENCE</scope>
    <source>
        <strain evidence="2">DSM 41794</strain>
    </source>
</reference>
<dbReference type="Gene3D" id="3.40.50.360">
    <property type="match status" value="1"/>
</dbReference>
<dbReference type="CDD" id="cd00133">
    <property type="entry name" value="PTS_IIB"/>
    <property type="match status" value="1"/>
</dbReference>
<evidence type="ECO:0000259" key="1">
    <source>
        <dbReference type="PROSITE" id="PS50902"/>
    </source>
</evidence>
<keyword evidence="3" id="KW-1185">Reference proteome</keyword>
<dbReference type="SUPFAM" id="SSF52218">
    <property type="entry name" value="Flavoproteins"/>
    <property type="match status" value="1"/>
</dbReference>
<dbReference type="GO" id="GO:0070819">
    <property type="term" value="F:menaquinone-dependent protoporphyrinogen oxidase activity"/>
    <property type="evidence" value="ECO:0007669"/>
    <property type="project" value="TreeGrafter"/>
</dbReference>
<dbReference type="Pfam" id="PF12724">
    <property type="entry name" value="Flavodoxin_5"/>
    <property type="match status" value="1"/>
</dbReference>
<dbReference type="InterPro" id="IPR008254">
    <property type="entry name" value="Flavodoxin/NO_synth"/>
</dbReference>
<dbReference type="GO" id="GO:0006783">
    <property type="term" value="P:heme biosynthetic process"/>
    <property type="evidence" value="ECO:0007669"/>
    <property type="project" value="TreeGrafter"/>
</dbReference>
<sequence>MPRQALVAYGTKNGSTRQIAEAIGTTLRSNGIEAEVYPASDVEDVDPYDMVVLGGALYEGRWHRDAVRFARRHRAALLNRAVWLFSSGPLDSTAAERDIPPVRGARRAQASLDARQHVTFGGRLEAGASGRMARMIVESGRGGDFRDFDRIAAWATGIAQESAAEAQLR</sequence>
<gene>
    <name evidence="2" type="ORF">J0695_16025</name>
</gene>
<dbReference type="InterPro" id="IPR026816">
    <property type="entry name" value="Flavodoxin_dom"/>
</dbReference>